<dbReference type="OrthoDB" id="9810247at2"/>
<dbReference type="Pfam" id="PF13489">
    <property type="entry name" value="Methyltransf_23"/>
    <property type="match status" value="1"/>
</dbReference>
<keyword evidence="2" id="KW-1185">Reference proteome</keyword>
<organism evidence="1 2">
    <name type="scientific">Methylocystis bryophila</name>
    <dbReference type="NCBI Taxonomy" id="655015"/>
    <lineage>
        <taxon>Bacteria</taxon>
        <taxon>Pseudomonadati</taxon>
        <taxon>Pseudomonadota</taxon>
        <taxon>Alphaproteobacteria</taxon>
        <taxon>Hyphomicrobiales</taxon>
        <taxon>Methylocystaceae</taxon>
        <taxon>Methylocystis</taxon>
    </lineage>
</organism>
<dbReference type="Gene3D" id="3.40.50.150">
    <property type="entry name" value="Vaccinia Virus protein VP39"/>
    <property type="match status" value="1"/>
</dbReference>
<accession>A0A1W6MVF1</accession>
<dbReference type="RefSeq" id="WP_085771609.1">
    <property type="nucleotide sequence ID" value="NZ_AP027149.1"/>
</dbReference>
<dbReference type="KEGG" id="mbry:B1812_10915"/>
<name>A0A1W6MVF1_9HYPH</name>
<evidence type="ECO:0000313" key="2">
    <source>
        <dbReference type="Proteomes" id="UP000193978"/>
    </source>
</evidence>
<dbReference type="CDD" id="cd02440">
    <property type="entry name" value="AdoMet_MTases"/>
    <property type="match status" value="1"/>
</dbReference>
<dbReference type="PANTHER" id="PTHR43861">
    <property type="entry name" value="TRANS-ACONITATE 2-METHYLTRANSFERASE-RELATED"/>
    <property type="match status" value="1"/>
</dbReference>
<gene>
    <name evidence="1" type="ORF">B1812_10915</name>
</gene>
<evidence type="ECO:0000313" key="1">
    <source>
        <dbReference type="EMBL" id="ARN81496.1"/>
    </source>
</evidence>
<dbReference type="Proteomes" id="UP000193978">
    <property type="component" value="Chromosome"/>
</dbReference>
<evidence type="ECO:0008006" key="3">
    <source>
        <dbReference type="Google" id="ProtNLM"/>
    </source>
</evidence>
<dbReference type="AlphaFoldDB" id="A0A1W6MVF1"/>
<dbReference type="SUPFAM" id="SSF53335">
    <property type="entry name" value="S-adenosyl-L-methionine-dependent methyltransferases"/>
    <property type="match status" value="1"/>
</dbReference>
<reference evidence="1 2" key="1">
    <citation type="submission" date="2017-02" db="EMBL/GenBank/DDBJ databases">
        <authorList>
            <person name="Peterson S.W."/>
        </authorList>
    </citation>
    <scope>NUCLEOTIDE SEQUENCE [LARGE SCALE GENOMIC DNA]</scope>
    <source>
        <strain evidence="1 2">S285</strain>
    </source>
</reference>
<proteinExistence type="predicted"/>
<dbReference type="EMBL" id="CP019948">
    <property type="protein sequence ID" value="ARN81496.1"/>
    <property type="molecule type" value="Genomic_DNA"/>
</dbReference>
<protein>
    <recommendedName>
        <fullName evidence="3">Methyltransferase type 12</fullName>
    </recommendedName>
</protein>
<dbReference type="InterPro" id="IPR029063">
    <property type="entry name" value="SAM-dependent_MTases_sf"/>
</dbReference>
<sequence length="221" mass="24635">MSSGYFEFTRSEIAPLLPQTASRILDVGCGAGATSLWLKTKYPDARLTGIEVNPELRPELEKKLDEVHIVDLNSTMPSFEAPDLVLFLDVLEHLANPKEVLRRMLGKFSRDVTVIVSLPNIAHASVSIPLFFQGRFDYADAGILDRTHLTFFYRDSAVALLNEAGLKVSHGLEAGFSGPKSRLLDRLTFGRLRDRLAKQYIMCAQIMPIGHRQGPIVWSPV</sequence>